<dbReference type="Pfam" id="PF08847">
    <property type="entry name" value="Crr6"/>
    <property type="match status" value="1"/>
</dbReference>
<evidence type="ECO:0000313" key="1">
    <source>
        <dbReference type="EMBL" id="MCM1982263.1"/>
    </source>
</evidence>
<dbReference type="InterPro" id="IPR014946">
    <property type="entry name" value="CRR6"/>
</dbReference>
<dbReference type="Proteomes" id="UP000031561">
    <property type="component" value="Unassembled WGS sequence"/>
</dbReference>
<dbReference type="AlphaFoldDB" id="A0ABD4T0W1"/>
<gene>
    <name evidence="1" type="ORF">QQ91_0005400</name>
</gene>
<dbReference type="PANTHER" id="PTHR35724">
    <property type="entry name" value="PROTEIN CHLORORESPIRATORY REDUCTION 6, CHLOROPLASTIC"/>
    <property type="match status" value="1"/>
</dbReference>
<reference evidence="1 2" key="1">
    <citation type="journal article" date="2015" name="Genome Announc.">
        <title>Draft Genome Sequence of Filamentous Marine Cyanobacterium Lyngbya confervoides Strain BDU141951.</title>
        <authorList>
            <person name="Chandrababunaidu M.M."/>
            <person name="Sen D."/>
            <person name="Tripathy S."/>
        </authorList>
    </citation>
    <scope>NUCLEOTIDE SEQUENCE [LARGE SCALE GENOMIC DNA]</scope>
    <source>
        <strain evidence="1 2">BDU141951</strain>
    </source>
</reference>
<dbReference type="PANTHER" id="PTHR35724:SF1">
    <property type="entry name" value="PROTEIN CHLORORESPIRATORY REDUCTION 6, CHLOROPLASTIC"/>
    <property type="match status" value="1"/>
</dbReference>
<sequence>MSLTISLQPHHFEQLDLAPVTAQLTTLNHPESQIRFDIEYPQEEEDPRELPEISEVRLWFIRLDAVYPWLPYVLDWRSGELARYAAMLVPHQFSEGEGIQYNPQALDIFVMSKLFVIHRWLRDHGVHSPQKLKQMAEMFGYEIAPDLFQLLDSQPH</sequence>
<organism evidence="1 2">
    <name type="scientific">Lyngbya confervoides BDU141951</name>
    <dbReference type="NCBI Taxonomy" id="1574623"/>
    <lineage>
        <taxon>Bacteria</taxon>
        <taxon>Bacillati</taxon>
        <taxon>Cyanobacteriota</taxon>
        <taxon>Cyanophyceae</taxon>
        <taxon>Oscillatoriophycideae</taxon>
        <taxon>Oscillatoriales</taxon>
        <taxon>Microcoleaceae</taxon>
        <taxon>Lyngbya</taxon>
    </lineage>
</organism>
<accession>A0ABD4T0W1</accession>
<evidence type="ECO:0000313" key="2">
    <source>
        <dbReference type="Proteomes" id="UP000031561"/>
    </source>
</evidence>
<protein>
    <submittedName>
        <fullName evidence="1">CRR6 family NdhI maturation factor</fullName>
    </submittedName>
</protein>
<keyword evidence="2" id="KW-1185">Reference proteome</keyword>
<dbReference type="EMBL" id="JTHE03000035">
    <property type="protein sequence ID" value="MCM1982263.1"/>
    <property type="molecule type" value="Genomic_DNA"/>
</dbReference>
<proteinExistence type="predicted"/>
<comment type="caution">
    <text evidence="1">The sequence shown here is derived from an EMBL/GenBank/DDBJ whole genome shotgun (WGS) entry which is preliminary data.</text>
</comment>
<name>A0ABD4T0W1_9CYAN</name>
<dbReference type="NCBIfam" id="NF038024">
    <property type="entry name" value="CRR6_slr1097"/>
    <property type="match status" value="1"/>
</dbReference>
<dbReference type="RefSeq" id="WP_166280846.1">
    <property type="nucleotide sequence ID" value="NZ_JTHE03000035.1"/>
</dbReference>